<dbReference type="AlphaFoldDB" id="A0A139AQB6"/>
<gene>
    <name evidence="3" type="ORF">M427DRAFT_42344</name>
</gene>
<organism evidence="3 4">
    <name type="scientific">Gonapodya prolifera (strain JEL478)</name>
    <name type="common">Monoblepharis prolifera</name>
    <dbReference type="NCBI Taxonomy" id="1344416"/>
    <lineage>
        <taxon>Eukaryota</taxon>
        <taxon>Fungi</taxon>
        <taxon>Fungi incertae sedis</taxon>
        <taxon>Chytridiomycota</taxon>
        <taxon>Chytridiomycota incertae sedis</taxon>
        <taxon>Monoblepharidomycetes</taxon>
        <taxon>Monoblepharidales</taxon>
        <taxon>Gonapodyaceae</taxon>
        <taxon>Gonapodya</taxon>
    </lineage>
</organism>
<feature type="region of interest" description="Disordered" evidence="2">
    <location>
        <begin position="29"/>
        <end position="93"/>
    </location>
</feature>
<keyword evidence="1" id="KW-0175">Coiled coil</keyword>
<reference evidence="3 4" key="1">
    <citation type="journal article" date="2015" name="Genome Biol. Evol.">
        <title>Phylogenomic analyses indicate that early fungi evolved digesting cell walls of algal ancestors of land plants.</title>
        <authorList>
            <person name="Chang Y."/>
            <person name="Wang S."/>
            <person name="Sekimoto S."/>
            <person name="Aerts A.L."/>
            <person name="Choi C."/>
            <person name="Clum A."/>
            <person name="LaButti K.M."/>
            <person name="Lindquist E.A."/>
            <person name="Yee Ngan C."/>
            <person name="Ohm R.A."/>
            <person name="Salamov A.A."/>
            <person name="Grigoriev I.V."/>
            <person name="Spatafora J.W."/>
            <person name="Berbee M.L."/>
        </authorList>
    </citation>
    <scope>NUCLEOTIDE SEQUENCE [LARGE SCALE GENOMIC DNA]</scope>
    <source>
        <strain evidence="3 4">JEL478</strain>
    </source>
</reference>
<evidence type="ECO:0000256" key="2">
    <source>
        <dbReference type="SAM" id="MobiDB-lite"/>
    </source>
</evidence>
<feature type="coiled-coil region" evidence="1">
    <location>
        <begin position="123"/>
        <end position="157"/>
    </location>
</feature>
<protein>
    <submittedName>
        <fullName evidence="3">Uncharacterized protein</fullName>
    </submittedName>
</protein>
<evidence type="ECO:0000256" key="1">
    <source>
        <dbReference type="SAM" id="Coils"/>
    </source>
</evidence>
<feature type="compositionally biased region" description="Polar residues" evidence="2">
    <location>
        <begin position="71"/>
        <end position="80"/>
    </location>
</feature>
<sequence>MPRASIMLVPKDVVGLGNQLAVMGNVHGASKEDSLTQKPQVVESLKRSERRRTAAVGSLNSTNKEVLGGNDENSISGSSDHSQDEILRGGQIRGGDMEGTRYFRGYTARRVFVNVLITAGVRDSLALARIEELSNELSSLKEELRAEKARGDVLKREVYGLRMNLLVMRKEQAAEMEHYRKYQTAEFERYKEQYNTTLRNEVRLQLKKQADDAINHHIRYIFYDVTLRHLRFSVLNALFGRPIE</sequence>
<evidence type="ECO:0000313" key="3">
    <source>
        <dbReference type="EMBL" id="KXS18675.1"/>
    </source>
</evidence>
<dbReference type="EMBL" id="KQ965741">
    <property type="protein sequence ID" value="KXS18675.1"/>
    <property type="molecule type" value="Genomic_DNA"/>
</dbReference>
<name>A0A139AQB6_GONPJ</name>
<dbReference type="Proteomes" id="UP000070544">
    <property type="component" value="Unassembled WGS sequence"/>
</dbReference>
<accession>A0A139AQB6</accession>
<evidence type="ECO:0000313" key="4">
    <source>
        <dbReference type="Proteomes" id="UP000070544"/>
    </source>
</evidence>
<keyword evidence="4" id="KW-1185">Reference proteome</keyword>
<proteinExistence type="predicted"/>